<dbReference type="GO" id="GO:0016740">
    <property type="term" value="F:transferase activity"/>
    <property type="evidence" value="ECO:0007669"/>
    <property type="project" value="UniProtKB-KW"/>
</dbReference>
<dbReference type="AlphaFoldDB" id="A0A7D7PRQ4"/>
<sequence length="151" mass="16826">MGRAIMIIGAGALAVGVIIYALIECAQSQRYDVRALPKWAWVLVILLLPVIGAVLWLLFGRPRADDAAREAQRGRGPDDDPQFLRNLEERRKQQEQARRLQEWENELKRTGRAPGARPVVDEPLDPTDPRYGGTEGTPPDPQDPTPGTPEK</sequence>
<feature type="compositionally biased region" description="Basic and acidic residues" evidence="6">
    <location>
        <begin position="67"/>
        <end position="78"/>
    </location>
</feature>
<evidence type="ECO:0000256" key="2">
    <source>
        <dbReference type="ARBA" id="ARBA00022475"/>
    </source>
</evidence>
<evidence type="ECO:0000259" key="8">
    <source>
        <dbReference type="Pfam" id="PF13396"/>
    </source>
</evidence>
<organism evidence="9 10">
    <name type="scientific">Kocuria varians</name>
    <name type="common">Micrococcus varians</name>
    <dbReference type="NCBI Taxonomy" id="1272"/>
    <lineage>
        <taxon>Bacteria</taxon>
        <taxon>Bacillati</taxon>
        <taxon>Actinomycetota</taxon>
        <taxon>Actinomycetes</taxon>
        <taxon>Micrococcales</taxon>
        <taxon>Micrococcaceae</taxon>
        <taxon>Kocuria</taxon>
    </lineage>
</organism>
<keyword evidence="9" id="KW-0808">Transferase</keyword>
<dbReference type="Pfam" id="PF13396">
    <property type="entry name" value="PLDc_N"/>
    <property type="match status" value="1"/>
</dbReference>
<name>A0A7D7PRQ4_KOCVA</name>
<reference evidence="10" key="1">
    <citation type="submission" date="2017-08" db="EMBL/GenBank/DDBJ databases">
        <title>Draft Genome Sequence of Kocuria varians 80.</title>
        <authorList>
            <person name="Minaev M."/>
            <person name="Kurbakov K.A."/>
            <person name="Solodovnikova G.I."/>
            <person name="Kuznetsova O.A."/>
            <person name="Lisitsyn A.B."/>
        </authorList>
    </citation>
    <scope>NUCLEOTIDE SEQUENCE [LARGE SCALE GENOMIC DNA]</scope>
    <source>
        <strain evidence="10">80</strain>
    </source>
</reference>
<feature type="transmembrane region" description="Helical" evidence="7">
    <location>
        <begin position="39"/>
        <end position="59"/>
    </location>
</feature>
<evidence type="ECO:0000256" key="4">
    <source>
        <dbReference type="ARBA" id="ARBA00022989"/>
    </source>
</evidence>
<keyword evidence="5 7" id="KW-0472">Membrane</keyword>
<feature type="transmembrane region" description="Helical" evidence="7">
    <location>
        <begin position="5"/>
        <end position="23"/>
    </location>
</feature>
<feature type="region of interest" description="Disordered" evidence="6">
    <location>
        <begin position="67"/>
        <end position="151"/>
    </location>
</feature>
<evidence type="ECO:0000313" key="10">
    <source>
        <dbReference type="Proteomes" id="UP000216825"/>
    </source>
</evidence>
<evidence type="ECO:0000256" key="6">
    <source>
        <dbReference type="SAM" id="MobiDB-lite"/>
    </source>
</evidence>
<evidence type="ECO:0000256" key="7">
    <source>
        <dbReference type="SAM" id="Phobius"/>
    </source>
</evidence>
<evidence type="ECO:0000256" key="1">
    <source>
        <dbReference type="ARBA" id="ARBA00004651"/>
    </source>
</evidence>
<accession>A0A7D7PRQ4</accession>
<feature type="domain" description="Cardiolipin synthase N-terminal" evidence="8">
    <location>
        <begin position="17"/>
        <end position="61"/>
    </location>
</feature>
<evidence type="ECO:0000256" key="5">
    <source>
        <dbReference type="ARBA" id="ARBA00023136"/>
    </source>
</evidence>
<protein>
    <submittedName>
        <fullName evidence="9">Cardiolipin synthase</fullName>
        <ecNumber evidence="9">2.7.8.-</ecNumber>
    </submittedName>
</protein>
<dbReference type="EC" id="2.7.8.-" evidence="9"/>
<keyword evidence="3 7" id="KW-0812">Transmembrane</keyword>
<feature type="compositionally biased region" description="Pro residues" evidence="6">
    <location>
        <begin position="138"/>
        <end position="151"/>
    </location>
</feature>
<evidence type="ECO:0000256" key="3">
    <source>
        <dbReference type="ARBA" id="ARBA00022692"/>
    </source>
</evidence>
<dbReference type="InterPro" id="IPR027379">
    <property type="entry name" value="CLS_N"/>
</dbReference>
<comment type="subcellular location">
    <subcellularLocation>
        <location evidence="1">Cell membrane</location>
        <topology evidence="1">Multi-pass membrane protein</topology>
    </subcellularLocation>
</comment>
<keyword evidence="2" id="KW-1003">Cell membrane</keyword>
<dbReference type="KEGG" id="kvr:CIB50_0000196"/>
<dbReference type="RefSeq" id="WP_094395050.1">
    <property type="nucleotide sequence ID" value="NZ_CP059343.1"/>
</dbReference>
<dbReference type="Proteomes" id="UP000216825">
    <property type="component" value="Chromosome"/>
</dbReference>
<gene>
    <name evidence="9" type="ORF">CIB50_0000196</name>
</gene>
<feature type="compositionally biased region" description="Basic and acidic residues" evidence="6">
    <location>
        <begin position="86"/>
        <end position="109"/>
    </location>
</feature>
<dbReference type="EMBL" id="CP059343">
    <property type="protein sequence ID" value="QMS55512.1"/>
    <property type="molecule type" value="Genomic_DNA"/>
</dbReference>
<keyword evidence="10" id="KW-1185">Reference proteome</keyword>
<evidence type="ECO:0000313" key="9">
    <source>
        <dbReference type="EMBL" id="QMS55512.1"/>
    </source>
</evidence>
<proteinExistence type="predicted"/>
<dbReference type="GO" id="GO:0005886">
    <property type="term" value="C:plasma membrane"/>
    <property type="evidence" value="ECO:0007669"/>
    <property type="project" value="UniProtKB-SubCell"/>
</dbReference>
<reference evidence="9 10" key="2">
    <citation type="submission" date="2020-07" db="EMBL/GenBank/DDBJ databases">
        <title>Genome of starter culture bacteria Kocuria salsicia reveals its technological properties and safety for usage in meat industry.</title>
        <authorList>
            <person name="Michael M."/>
            <person name="Konstantin K."/>
            <person name="Evgenii K."/>
            <person name="Galina S."/>
            <person name="Oksana K."/>
            <person name="Andrei L."/>
        </authorList>
    </citation>
    <scope>NUCLEOTIDE SEQUENCE [LARGE SCALE GENOMIC DNA]</scope>
    <source>
        <strain evidence="9 10">80</strain>
    </source>
</reference>
<keyword evidence="4 7" id="KW-1133">Transmembrane helix</keyword>